<organism evidence="1 2">
    <name type="scientific">Solanum commersonii</name>
    <name type="common">Commerson's wild potato</name>
    <name type="synonym">Commerson's nightshade</name>
    <dbReference type="NCBI Taxonomy" id="4109"/>
    <lineage>
        <taxon>Eukaryota</taxon>
        <taxon>Viridiplantae</taxon>
        <taxon>Streptophyta</taxon>
        <taxon>Embryophyta</taxon>
        <taxon>Tracheophyta</taxon>
        <taxon>Spermatophyta</taxon>
        <taxon>Magnoliopsida</taxon>
        <taxon>eudicotyledons</taxon>
        <taxon>Gunneridae</taxon>
        <taxon>Pentapetalae</taxon>
        <taxon>asterids</taxon>
        <taxon>lamiids</taxon>
        <taxon>Solanales</taxon>
        <taxon>Solanaceae</taxon>
        <taxon>Solanoideae</taxon>
        <taxon>Solaneae</taxon>
        <taxon>Solanum</taxon>
    </lineage>
</organism>
<accession>A0A9J6A8F6</accession>
<proteinExistence type="predicted"/>
<dbReference type="Proteomes" id="UP000824120">
    <property type="component" value="Chromosome 2"/>
</dbReference>
<dbReference type="EMBL" id="JACXVP010000002">
    <property type="protein sequence ID" value="KAG5620548.1"/>
    <property type="molecule type" value="Genomic_DNA"/>
</dbReference>
<dbReference type="AlphaFoldDB" id="A0A9J6A8F6"/>
<sequence length="88" mass="10464">MVMPLSWEKHIHYFLKIEIKKLVIDHGVITRHCFIEANKVAEKLASISHNIDVIKVYTQYIDLPTTIRGLLTTDRWQFPSFRVKMRKL</sequence>
<feature type="non-terminal residue" evidence="1">
    <location>
        <position position="1"/>
    </location>
</feature>
<dbReference type="OrthoDB" id="1211021at2759"/>
<evidence type="ECO:0000313" key="2">
    <source>
        <dbReference type="Proteomes" id="UP000824120"/>
    </source>
</evidence>
<keyword evidence="2" id="KW-1185">Reference proteome</keyword>
<reference evidence="1 2" key="1">
    <citation type="submission" date="2020-09" db="EMBL/GenBank/DDBJ databases">
        <title>De no assembly of potato wild relative species, Solanum commersonii.</title>
        <authorList>
            <person name="Cho K."/>
        </authorList>
    </citation>
    <scope>NUCLEOTIDE SEQUENCE [LARGE SCALE GENOMIC DNA]</scope>
    <source>
        <strain evidence="1">LZ3.2</strain>
        <tissue evidence="1">Leaf</tissue>
    </source>
</reference>
<evidence type="ECO:0000313" key="1">
    <source>
        <dbReference type="EMBL" id="KAG5620548.1"/>
    </source>
</evidence>
<comment type="caution">
    <text evidence="1">The sequence shown here is derived from an EMBL/GenBank/DDBJ whole genome shotgun (WGS) entry which is preliminary data.</text>
</comment>
<protein>
    <recommendedName>
        <fullName evidence="3">RNase H type-1 domain-containing protein</fullName>
    </recommendedName>
</protein>
<evidence type="ECO:0008006" key="3">
    <source>
        <dbReference type="Google" id="ProtNLM"/>
    </source>
</evidence>
<name>A0A9J6A8F6_SOLCO</name>
<gene>
    <name evidence="1" type="ORF">H5410_005766</name>
</gene>